<protein>
    <submittedName>
        <fullName evidence="1">Uncharacterized protein</fullName>
    </submittedName>
</protein>
<proteinExistence type="predicted"/>
<dbReference type="PANTHER" id="PTHR38846:SF1">
    <property type="entry name" value="C3H1-TYPE DOMAIN-CONTAINING PROTEIN"/>
    <property type="match status" value="1"/>
</dbReference>
<organism evidence="1 2">
    <name type="scientific">Neohortaea acidophila</name>
    <dbReference type="NCBI Taxonomy" id="245834"/>
    <lineage>
        <taxon>Eukaryota</taxon>
        <taxon>Fungi</taxon>
        <taxon>Dikarya</taxon>
        <taxon>Ascomycota</taxon>
        <taxon>Pezizomycotina</taxon>
        <taxon>Dothideomycetes</taxon>
        <taxon>Dothideomycetidae</taxon>
        <taxon>Mycosphaerellales</taxon>
        <taxon>Teratosphaeriaceae</taxon>
        <taxon>Neohortaea</taxon>
    </lineage>
</organism>
<sequence>MWQRLCRDIGVPEQPSIAKSKKVPFCLSLRPAMQPTDTYVNVAQALKGIYINITDFVEACEAGEPVRVFHSYRALLNDLLRDRERIFPKDKAKGNPILTWMLVKVF</sequence>
<dbReference type="RefSeq" id="XP_033587675.1">
    <property type="nucleotide sequence ID" value="XM_033734111.1"/>
</dbReference>
<reference evidence="1" key="1">
    <citation type="journal article" date="2020" name="Stud. Mycol.">
        <title>101 Dothideomycetes genomes: a test case for predicting lifestyles and emergence of pathogens.</title>
        <authorList>
            <person name="Haridas S."/>
            <person name="Albert R."/>
            <person name="Binder M."/>
            <person name="Bloem J."/>
            <person name="Labutti K."/>
            <person name="Salamov A."/>
            <person name="Andreopoulos B."/>
            <person name="Baker S."/>
            <person name="Barry K."/>
            <person name="Bills G."/>
            <person name="Bluhm B."/>
            <person name="Cannon C."/>
            <person name="Castanera R."/>
            <person name="Culley D."/>
            <person name="Daum C."/>
            <person name="Ezra D."/>
            <person name="Gonzalez J."/>
            <person name="Henrissat B."/>
            <person name="Kuo A."/>
            <person name="Liang C."/>
            <person name="Lipzen A."/>
            <person name="Lutzoni F."/>
            <person name="Magnuson J."/>
            <person name="Mondo S."/>
            <person name="Nolan M."/>
            <person name="Ohm R."/>
            <person name="Pangilinan J."/>
            <person name="Park H.-J."/>
            <person name="Ramirez L."/>
            <person name="Alfaro M."/>
            <person name="Sun H."/>
            <person name="Tritt A."/>
            <person name="Yoshinaga Y."/>
            <person name="Zwiers L.-H."/>
            <person name="Turgeon B."/>
            <person name="Goodwin S."/>
            <person name="Spatafora J."/>
            <person name="Crous P."/>
            <person name="Grigoriev I."/>
        </authorList>
    </citation>
    <scope>NUCLEOTIDE SEQUENCE</scope>
    <source>
        <strain evidence="1">CBS 113389</strain>
    </source>
</reference>
<dbReference type="PANTHER" id="PTHR38846">
    <property type="entry name" value="C3H1-TYPE DOMAIN-CONTAINING PROTEIN"/>
    <property type="match status" value="1"/>
</dbReference>
<dbReference type="EMBL" id="MU001638">
    <property type="protein sequence ID" value="KAF2481105.1"/>
    <property type="molecule type" value="Genomic_DNA"/>
</dbReference>
<evidence type="ECO:0000313" key="1">
    <source>
        <dbReference type="EMBL" id="KAF2481105.1"/>
    </source>
</evidence>
<dbReference type="GeneID" id="54475113"/>
<dbReference type="Proteomes" id="UP000799767">
    <property type="component" value="Unassembled WGS sequence"/>
</dbReference>
<dbReference type="OrthoDB" id="6105938at2759"/>
<gene>
    <name evidence="1" type="ORF">BDY17DRAFT_300707</name>
</gene>
<name>A0A6A6PMG5_9PEZI</name>
<keyword evidence="2" id="KW-1185">Reference proteome</keyword>
<accession>A0A6A6PMG5</accession>
<evidence type="ECO:0000313" key="2">
    <source>
        <dbReference type="Proteomes" id="UP000799767"/>
    </source>
</evidence>
<dbReference type="AlphaFoldDB" id="A0A6A6PMG5"/>